<evidence type="ECO:0000313" key="1">
    <source>
        <dbReference type="EMBL" id="KVW95570.1"/>
    </source>
</evidence>
<evidence type="ECO:0000313" key="2">
    <source>
        <dbReference type="Proteomes" id="UP000064243"/>
    </source>
</evidence>
<sequence length="85" mass="9811">MERFRKMGIQNAAGNFLNESRIMLESSLYVSRKTARNVMLPQFSKRRRGASWALQDTGRAGETPYSSIHIRCKVPEWKMAVLPRP</sequence>
<comment type="caution">
    <text evidence="1">The sequence shown here is derived from an EMBL/GenBank/DDBJ whole genome shotgun (WGS) entry which is preliminary data.</text>
</comment>
<dbReference type="Proteomes" id="UP000064243">
    <property type="component" value="Unassembled WGS sequence"/>
</dbReference>
<organism evidence="1 2">
    <name type="scientific">Thiobacillus denitrificans</name>
    <dbReference type="NCBI Taxonomy" id="36861"/>
    <lineage>
        <taxon>Bacteria</taxon>
        <taxon>Pseudomonadati</taxon>
        <taxon>Pseudomonadota</taxon>
        <taxon>Betaproteobacteria</taxon>
        <taxon>Nitrosomonadales</taxon>
        <taxon>Thiobacillaceae</taxon>
        <taxon>Thiobacillus</taxon>
    </lineage>
</organism>
<proteinExistence type="predicted"/>
<dbReference type="AlphaFoldDB" id="A0A106BNA1"/>
<reference evidence="1 2" key="1">
    <citation type="journal article" date="2015" name="Appl. Environ. Microbiol.">
        <title>Aerobic and Anaerobic Thiosulfate Oxidation by a Cold-Adapted, Subglacial Chemoautotroph.</title>
        <authorList>
            <person name="Harrold Z.R."/>
            <person name="Skidmore M.L."/>
            <person name="Hamilton T.L."/>
            <person name="Desch L."/>
            <person name="Amada K."/>
            <person name="van Gelder W."/>
            <person name="Glover K."/>
            <person name="Roden E.E."/>
            <person name="Boyd E.S."/>
        </authorList>
    </citation>
    <scope>NUCLEOTIDE SEQUENCE [LARGE SCALE GENOMIC DNA]</scope>
    <source>
        <strain evidence="1 2">RG</strain>
    </source>
</reference>
<keyword evidence="2" id="KW-1185">Reference proteome</keyword>
<dbReference type="EMBL" id="LDUG01000025">
    <property type="protein sequence ID" value="KVW95570.1"/>
    <property type="molecule type" value="Genomic_DNA"/>
</dbReference>
<accession>A0A106BNA1</accession>
<gene>
    <name evidence="1" type="ORF">ABW22_10450</name>
</gene>
<name>A0A106BNA1_THIDE</name>
<protein>
    <submittedName>
        <fullName evidence="1">Uncharacterized protein</fullName>
    </submittedName>
</protein>